<reference evidence="3 4" key="1">
    <citation type="journal article" date="2018" name="Gigascience">
        <title>Genomes of trombidid mites reveal novel predicted allergens and laterally-transferred genes associated with secondary metabolism.</title>
        <authorList>
            <person name="Dong X."/>
            <person name="Chaisiri K."/>
            <person name="Xia D."/>
            <person name="Armstrong S.D."/>
            <person name="Fang Y."/>
            <person name="Donnelly M.J."/>
            <person name="Kadowaki T."/>
            <person name="McGarry J.W."/>
            <person name="Darby A.C."/>
            <person name="Makepeace B.L."/>
        </authorList>
    </citation>
    <scope>NUCLEOTIDE SEQUENCE [LARGE SCALE GENOMIC DNA]</scope>
    <source>
        <strain evidence="3">UoL-UT</strain>
    </source>
</reference>
<protein>
    <submittedName>
        <fullName evidence="3">Geraniol 8-hydroxylase-like protein</fullName>
    </submittedName>
</protein>
<dbReference type="AlphaFoldDB" id="A0A443S6N3"/>
<dbReference type="Gene3D" id="1.10.630.10">
    <property type="entry name" value="Cytochrome P450"/>
    <property type="match status" value="1"/>
</dbReference>
<proteinExistence type="inferred from homology"/>
<keyword evidence="2" id="KW-0560">Oxidoreductase</keyword>
<dbReference type="GO" id="GO:0020037">
    <property type="term" value="F:heme binding"/>
    <property type="evidence" value="ECO:0007669"/>
    <property type="project" value="InterPro"/>
</dbReference>
<keyword evidence="2" id="KW-0503">Monooxygenase</keyword>
<dbReference type="GO" id="GO:0004497">
    <property type="term" value="F:monooxygenase activity"/>
    <property type="evidence" value="ECO:0007669"/>
    <property type="project" value="UniProtKB-KW"/>
</dbReference>
<dbReference type="VEuPathDB" id="VectorBase:LDEU008841"/>
<dbReference type="OrthoDB" id="1844152at2759"/>
<dbReference type="InterPro" id="IPR001128">
    <property type="entry name" value="Cyt_P450"/>
</dbReference>
<evidence type="ECO:0000256" key="2">
    <source>
        <dbReference type="ARBA" id="ARBA00023033"/>
    </source>
</evidence>
<organism evidence="3 4">
    <name type="scientific">Leptotrombidium deliense</name>
    <dbReference type="NCBI Taxonomy" id="299467"/>
    <lineage>
        <taxon>Eukaryota</taxon>
        <taxon>Metazoa</taxon>
        <taxon>Ecdysozoa</taxon>
        <taxon>Arthropoda</taxon>
        <taxon>Chelicerata</taxon>
        <taxon>Arachnida</taxon>
        <taxon>Acari</taxon>
        <taxon>Acariformes</taxon>
        <taxon>Trombidiformes</taxon>
        <taxon>Prostigmata</taxon>
        <taxon>Anystina</taxon>
        <taxon>Parasitengona</taxon>
        <taxon>Trombiculoidea</taxon>
        <taxon>Trombiculidae</taxon>
        <taxon>Leptotrombidium</taxon>
    </lineage>
</organism>
<dbReference type="Proteomes" id="UP000288716">
    <property type="component" value="Unassembled WGS sequence"/>
</dbReference>
<evidence type="ECO:0000313" key="4">
    <source>
        <dbReference type="Proteomes" id="UP000288716"/>
    </source>
</evidence>
<keyword evidence="4" id="KW-1185">Reference proteome</keyword>
<comment type="similarity">
    <text evidence="1">Belongs to the cytochrome P450 family.</text>
</comment>
<dbReference type="InterPro" id="IPR036396">
    <property type="entry name" value="Cyt_P450_sf"/>
</dbReference>
<evidence type="ECO:0000256" key="1">
    <source>
        <dbReference type="ARBA" id="ARBA00010617"/>
    </source>
</evidence>
<name>A0A443S6N3_9ACAR</name>
<dbReference type="GO" id="GO:0016705">
    <property type="term" value="F:oxidoreductase activity, acting on paired donors, with incorporation or reduction of molecular oxygen"/>
    <property type="evidence" value="ECO:0007669"/>
    <property type="project" value="InterPro"/>
</dbReference>
<dbReference type="EMBL" id="NCKV01006919">
    <property type="protein sequence ID" value="RWS23199.1"/>
    <property type="molecule type" value="Genomic_DNA"/>
</dbReference>
<dbReference type="STRING" id="299467.A0A443S6N3"/>
<comment type="caution">
    <text evidence="3">The sequence shown here is derived from an EMBL/GenBank/DDBJ whole genome shotgun (WGS) entry which is preliminary data.</text>
</comment>
<dbReference type="GO" id="GO:0005506">
    <property type="term" value="F:iron ion binding"/>
    <property type="evidence" value="ECO:0007669"/>
    <property type="project" value="InterPro"/>
</dbReference>
<dbReference type="Pfam" id="PF00067">
    <property type="entry name" value="p450"/>
    <property type="match status" value="1"/>
</dbReference>
<gene>
    <name evidence="3" type="ORF">B4U80_06820</name>
</gene>
<dbReference type="SUPFAM" id="SSF48264">
    <property type="entry name" value="Cytochrome P450"/>
    <property type="match status" value="1"/>
</dbReference>
<evidence type="ECO:0000313" key="3">
    <source>
        <dbReference type="EMBL" id="RWS23199.1"/>
    </source>
</evidence>
<accession>A0A443S6N3</accession>
<sequence>MDVKYLIESIISCDYYNSNLPGPYCLPIVGYLPFLGTRPHKVFNKLAEKYGPVFKYTFLV</sequence>